<organism evidence="5 6">
    <name type="scientific">Danionella cerebrum</name>
    <dbReference type="NCBI Taxonomy" id="2873325"/>
    <lineage>
        <taxon>Eukaryota</taxon>
        <taxon>Metazoa</taxon>
        <taxon>Chordata</taxon>
        <taxon>Craniata</taxon>
        <taxon>Vertebrata</taxon>
        <taxon>Euteleostomi</taxon>
        <taxon>Actinopterygii</taxon>
        <taxon>Neopterygii</taxon>
        <taxon>Teleostei</taxon>
        <taxon>Ostariophysi</taxon>
        <taxon>Cypriniformes</taxon>
        <taxon>Danionidae</taxon>
        <taxon>Danioninae</taxon>
        <taxon>Danionella</taxon>
    </lineage>
</organism>
<comment type="subcellular location">
    <subcellularLocation>
        <location evidence="1">Cytoplasm</location>
    </subcellularLocation>
</comment>
<protein>
    <recommendedName>
        <fullName evidence="7">Sepiapterin reductase</fullName>
    </recommendedName>
</protein>
<gene>
    <name evidence="5" type="ORF">DNTS_026227</name>
</gene>
<keyword evidence="3" id="KW-0521">NADP</keyword>
<dbReference type="PANTHER" id="PTHR44085">
    <property type="entry name" value="SEPIAPTERIN REDUCTASE"/>
    <property type="match status" value="1"/>
</dbReference>
<dbReference type="Pfam" id="PF00106">
    <property type="entry name" value="adh_short"/>
    <property type="match status" value="1"/>
</dbReference>
<evidence type="ECO:0000256" key="1">
    <source>
        <dbReference type="ARBA" id="ARBA00004496"/>
    </source>
</evidence>
<evidence type="ECO:0000256" key="4">
    <source>
        <dbReference type="ARBA" id="ARBA00023002"/>
    </source>
</evidence>
<proteinExistence type="predicted"/>
<reference evidence="5 6" key="1">
    <citation type="journal article" date="2019" name="Sci. Data">
        <title>Hybrid genome assembly and annotation of Danionella translucida.</title>
        <authorList>
            <person name="Kadobianskyi M."/>
            <person name="Schulze L."/>
            <person name="Schuelke M."/>
            <person name="Judkewitz B."/>
        </authorList>
    </citation>
    <scope>NUCLEOTIDE SEQUENCE [LARGE SCALE GENOMIC DNA]</scope>
    <source>
        <strain evidence="5 6">Bolton</strain>
    </source>
</reference>
<comment type="caution">
    <text evidence="5">The sequence shown here is derived from an EMBL/GenBank/DDBJ whole genome shotgun (WGS) entry which is preliminary data.</text>
</comment>
<evidence type="ECO:0008006" key="7">
    <source>
        <dbReference type="Google" id="ProtNLM"/>
    </source>
</evidence>
<accession>A0A553NLK2</accession>
<dbReference type="OrthoDB" id="153074at2759"/>
<dbReference type="SUPFAM" id="SSF51735">
    <property type="entry name" value="NAD(P)-binding Rossmann-fold domains"/>
    <property type="match status" value="1"/>
</dbReference>
<name>A0A553NLK2_9TELE</name>
<evidence type="ECO:0000256" key="3">
    <source>
        <dbReference type="ARBA" id="ARBA00022857"/>
    </source>
</evidence>
<evidence type="ECO:0000313" key="5">
    <source>
        <dbReference type="EMBL" id="TRY66270.1"/>
    </source>
</evidence>
<evidence type="ECO:0000256" key="2">
    <source>
        <dbReference type="ARBA" id="ARBA00022490"/>
    </source>
</evidence>
<dbReference type="GO" id="GO:0004757">
    <property type="term" value="F:sepiapterin reductase (NADP+) activity"/>
    <property type="evidence" value="ECO:0007669"/>
    <property type="project" value="TreeGrafter"/>
</dbReference>
<keyword evidence="2" id="KW-0963">Cytoplasm</keyword>
<dbReference type="STRING" id="623744.A0A553NLK2"/>
<dbReference type="GO" id="GO:0005737">
    <property type="term" value="C:cytoplasm"/>
    <property type="evidence" value="ECO:0007669"/>
    <property type="project" value="UniProtKB-SubCell"/>
</dbReference>
<dbReference type="Proteomes" id="UP000316079">
    <property type="component" value="Unassembled WGS sequence"/>
</dbReference>
<sequence length="230" mass="25077">MDRNFGKALVIITGASRGFGRSLAISVAPLLSAGSVMVLAARSGDRLEELQRELNVTGKTNLTVRCAAVDLGCKAGVERVVAETRSSDPEIDRLMLFHNAGDVSRYCRDFTDLDELNSYMSLNVSSALCLTAGVLQAVPGRTGLKRIIVNISSLCAVRPFPTWVQYCRPLDTDMQLEARSNSADDNIRNTCSLLHANGQLLTCEQSISKLLAVLLDDKYTSGDHLDYYDL</sequence>
<dbReference type="InterPro" id="IPR036291">
    <property type="entry name" value="NAD(P)-bd_dom_sf"/>
</dbReference>
<keyword evidence="6" id="KW-1185">Reference proteome</keyword>
<dbReference type="PANTHER" id="PTHR44085:SF2">
    <property type="entry name" value="SEPIAPTERIN REDUCTASE"/>
    <property type="match status" value="1"/>
</dbReference>
<evidence type="ECO:0000313" key="6">
    <source>
        <dbReference type="Proteomes" id="UP000316079"/>
    </source>
</evidence>
<dbReference type="InterPro" id="IPR002347">
    <property type="entry name" value="SDR_fam"/>
</dbReference>
<dbReference type="GO" id="GO:0006729">
    <property type="term" value="P:tetrahydrobiopterin biosynthetic process"/>
    <property type="evidence" value="ECO:0007669"/>
    <property type="project" value="TreeGrafter"/>
</dbReference>
<dbReference type="AlphaFoldDB" id="A0A553NLK2"/>
<dbReference type="EMBL" id="SRMA01026857">
    <property type="protein sequence ID" value="TRY66270.1"/>
    <property type="molecule type" value="Genomic_DNA"/>
</dbReference>
<keyword evidence="4" id="KW-0560">Oxidoreductase</keyword>
<dbReference type="InterPro" id="IPR051721">
    <property type="entry name" value="Biopterin_syn/organic_redct"/>
</dbReference>
<dbReference type="Gene3D" id="3.40.50.720">
    <property type="entry name" value="NAD(P)-binding Rossmann-like Domain"/>
    <property type="match status" value="1"/>
</dbReference>